<dbReference type="Pfam" id="PF13231">
    <property type="entry name" value="PMT_2"/>
    <property type="match status" value="1"/>
</dbReference>
<accession>A0A5R9AJ12</accession>
<evidence type="ECO:0000256" key="6">
    <source>
        <dbReference type="ARBA" id="ARBA00022989"/>
    </source>
</evidence>
<dbReference type="GO" id="GO:0016763">
    <property type="term" value="F:pentosyltransferase activity"/>
    <property type="evidence" value="ECO:0007669"/>
    <property type="project" value="TreeGrafter"/>
</dbReference>
<dbReference type="GO" id="GO:0010041">
    <property type="term" value="P:response to iron(III) ion"/>
    <property type="evidence" value="ECO:0007669"/>
    <property type="project" value="TreeGrafter"/>
</dbReference>
<evidence type="ECO:0000256" key="4">
    <source>
        <dbReference type="ARBA" id="ARBA00022679"/>
    </source>
</evidence>
<keyword evidence="7 8" id="KW-0472">Membrane</keyword>
<dbReference type="GO" id="GO:0005886">
    <property type="term" value="C:plasma membrane"/>
    <property type="evidence" value="ECO:0007669"/>
    <property type="project" value="UniProtKB-SubCell"/>
</dbReference>
<dbReference type="InterPro" id="IPR050297">
    <property type="entry name" value="LipidA_mod_glycosyltrf_83"/>
</dbReference>
<name>A0A5R9AJ12_PSENT</name>
<evidence type="ECO:0000259" key="9">
    <source>
        <dbReference type="Pfam" id="PF13231"/>
    </source>
</evidence>
<feature type="domain" description="Glycosyltransferase RgtA/B/C/D-like" evidence="9">
    <location>
        <begin position="65"/>
        <end position="220"/>
    </location>
</feature>
<evidence type="ECO:0000256" key="1">
    <source>
        <dbReference type="ARBA" id="ARBA00004651"/>
    </source>
</evidence>
<evidence type="ECO:0000256" key="2">
    <source>
        <dbReference type="ARBA" id="ARBA00022475"/>
    </source>
</evidence>
<feature type="transmembrane region" description="Helical" evidence="8">
    <location>
        <begin position="85"/>
        <end position="107"/>
    </location>
</feature>
<dbReference type="Proteomes" id="UP000307510">
    <property type="component" value="Unassembled WGS sequence"/>
</dbReference>
<feature type="transmembrane region" description="Helical" evidence="8">
    <location>
        <begin position="205"/>
        <end position="223"/>
    </location>
</feature>
<organism evidence="10 11">
    <name type="scientific">Pseudomonas nitroreducens</name>
    <dbReference type="NCBI Taxonomy" id="46680"/>
    <lineage>
        <taxon>Bacteria</taxon>
        <taxon>Pseudomonadati</taxon>
        <taxon>Pseudomonadota</taxon>
        <taxon>Gammaproteobacteria</taxon>
        <taxon>Pseudomonadales</taxon>
        <taxon>Pseudomonadaceae</taxon>
        <taxon>Pseudomonas</taxon>
    </lineage>
</organism>
<dbReference type="InterPro" id="IPR038731">
    <property type="entry name" value="RgtA/B/C-like"/>
</dbReference>
<proteinExistence type="predicted"/>
<feature type="transmembrane region" description="Helical" evidence="8">
    <location>
        <begin position="12"/>
        <end position="31"/>
    </location>
</feature>
<evidence type="ECO:0000256" key="8">
    <source>
        <dbReference type="SAM" id="Phobius"/>
    </source>
</evidence>
<dbReference type="PANTHER" id="PTHR33908">
    <property type="entry name" value="MANNOSYLTRANSFERASE YKCB-RELATED"/>
    <property type="match status" value="1"/>
</dbReference>
<feature type="transmembrane region" description="Helical" evidence="8">
    <location>
        <begin position="137"/>
        <end position="156"/>
    </location>
</feature>
<dbReference type="EMBL" id="VASG01000001">
    <property type="protein sequence ID" value="TLP78578.1"/>
    <property type="molecule type" value="Genomic_DNA"/>
</dbReference>
<feature type="transmembrane region" description="Helical" evidence="8">
    <location>
        <begin position="298"/>
        <end position="317"/>
    </location>
</feature>
<evidence type="ECO:0000313" key="10">
    <source>
        <dbReference type="EMBL" id="TLP78578.1"/>
    </source>
</evidence>
<dbReference type="PANTHER" id="PTHR33908:SF3">
    <property type="entry name" value="UNDECAPRENYL PHOSPHATE-ALPHA-4-AMINO-4-DEOXY-L-ARABINOSE ARABINOSYL TRANSFERASE"/>
    <property type="match status" value="1"/>
</dbReference>
<keyword evidence="5 8" id="KW-0812">Transmembrane</keyword>
<dbReference type="GO" id="GO:0009103">
    <property type="term" value="P:lipopolysaccharide biosynthetic process"/>
    <property type="evidence" value="ECO:0007669"/>
    <property type="project" value="TreeGrafter"/>
</dbReference>
<sequence length="506" mass="56597">MSSRESPSLPALLRQWWFLPLLAFALCLRLYELTGSAIWGDESSSLFLARYSPLQLWQHAAHDVHPPLYFYLLHLWTGLLGEGVLSLRLFSAVFGTLAVFLGGWLAWRLASHRAALLAVVLLALLPTAVRYSQEVRMYSLLGCWLMAATLALLYWLEEGRRRHLLAYVLLMAAAFYTHYFSLFGLLVHWAWLATLPNSPLCRRDWWLANLAIAVLFLPWLPGLLDLVRHMAVLVAGGDVGWAPPVDGRSVPSMLWQWLAQSDGNELAWPLLVGVPLLVVGAMLLVLHHDRSRQRAGVLLSLYVGLPLLGLYGVSFVSPVFVERYLTAFALGLPLLFALALDRLLEARRALGVVMLTTLLGLQGLGLARAYETDADEQFDGMVAYVNAHYRAGDRVVVDDILWYLAFRYYNRTGSEPLLYTAPAADGSSGRPGHYGFGSLIDDRQHSFVDRLADLPPGDSRVWLVMSRYNDQEIPDVPASWRRIAQHAGGEVQALLFERASLRNAAR</sequence>
<feature type="transmembrane region" description="Helical" evidence="8">
    <location>
        <begin position="114"/>
        <end position="131"/>
    </location>
</feature>
<evidence type="ECO:0000313" key="11">
    <source>
        <dbReference type="Proteomes" id="UP000307510"/>
    </source>
</evidence>
<evidence type="ECO:0000256" key="7">
    <source>
        <dbReference type="ARBA" id="ARBA00023136"/>
    </source>
</evidence>
<comment type="caution">
    <text evidence="10">The sequence shown here is derived from an EMBL/GenBank/DDBJ whole genome shotgun (WGS) entry which is preliminary data.</text>
</comment>
<feature type="transmembrane region" description="Helical" evidence="8">
    <location>
        <begin position="266"/>
        <end position="286"/>
    </location>
</feature>
<keyword evidence="6 8" id="KW-1133">Transmembrane helix</keyword>
<dbReference type="AlphaFoldDB" id="A0A5R9AJ12"/>
<feature type="transmembrane region" description="Helical" evidence="8">
    <location>
        <begin position="323"/>
        <end position="340"/>
    </location>
</feature>
<keyword evidence="3" id="KW-0328">Glycosyltransferase</keyword>
<evidence type="ECO:0000256" key="5">
    <source>
        <dbReference type="ARBA" id="ARBA00022692"/>
    </source>
</evidence>
<reference evidence="11" key="2">
    <citation type="submission" date="2019-06" db="EMBL/GenBank/DDBJ databases">
        <title>AzeR, a transcriptional regulator that responds to azelaic acid in Pseudomonas nitroreducens.</title>
        <authorList>
            <person name="Bez C."/>
            <person name="Javvadi S.G."/>
            <person name="Bertani I."/>
            <person name="Devescovi G."/>
            <person name="Studholme D.J."/>
            <person name="Geller A."/>
            <person name="Levy A."/>
            <person name="Venturi V."/>
        </authorList>
    </citation>
    <scope>NUCLEOTIDE SEQUENCE [LARGE SCALE GENOMIC DNA]</scope>
    <source>
        <strain evidence="11">DSM 9128</strain>
    </source>
</reference>
<gene>
    <name evidence="10" type="ORF">FEA48_05090</name>
</gene>
<comment type="subcellular location">
    <subcellularLocation>
        <location evidence="1">Cell membrane</location>
        <topology evidence="1">Multi-pass membrane protein</topology>
    </subcellularLocation>
</comment>
<reference evidence="10 11" key="1">
    <citation type="submission" date="2019-05" db="EMBL/GenBank/DDBJ databases">
        <authorList>
            <person name="Moore K."/>
            <person name="O'Neill P."/>
            <person name="Farbos A."/>
            <person name="Studholme D.J."/>
        </authorList>
    </citation>
    <scope>NUCLEOTIDE SEQUENCE [LARGE SCALE GENOMIC DNA]</scope>
    <source>
        <strain evidence="10 11">DSM 9128</strain>
    </source>
</reference>
<feature type="transmembrane region" description="Helical" evidence="8">
    <location>
        <begin position="168"/>
        <end position="193"/>
    </location>
</feature>
<protein>
    <recommendedName>
        <fullName evidence="9">Glycosyltransferase RgtA/B/C/D-like domain-containing protein</fullName>
    </recommendedName>
</protein>
<keyword evidence="4" id="KW-0808">Transferase</keyword>
<evidence type="ECO:0000256" key="3">
    <source>
        <dbReference type="ARBA" id="ARBA00022676"/>
    </source>
</evidence>
<keyword evidence="2" id="KW-1003">Cell membrane</keyword>
<dbReference type="RefSeq" id="WP_138212793.1">
    <property type="nucleotide sequence ID" value="NZ_VASG01000001.1"/>
</dbReference>